<feature type="transmembrane region" description="Helical" evidence="6">
    <location>
        <begin position="40"/>
        <end position="64"/>
    </location>
</feature>
<protein>
    <submittedName>
        <fullName evidence="7">LysE family translocator</fullName>
    </submittedName>
</protein>
<reference evidence="8" key="1">
    <citation type="journal article" date="2019" name="Int. J. Syst. Evol. Microbiol.">
        <title>The Global Catalogue of Microorganisms (GCM) 10K type strain sequencing project: providing services to taxonomists for standard genome sequencing and annotation.</title>
        <authorList>
            <consortium name="The Broad Institute Genomics Platform"/>
            <consortium name="The Broad Institute Genome Sequencing Center for Infectious Disease"/>
            <person name="Wu L."/>
            <person name="Ma J."/>
        </authorList>
    </citation>
    <scope>NUCLEOTIDE SEQUENCE [LARGE SCALE GENOMIC DNA]</scope>
    <source>
        <strain evidence="8">JCM 3369</strain>
    </source>
</reference>
<feature type="transmembrane region" description="Helical" evidence="6">
    <location>
        <begin position="185"/>
        <end position="203"/>
    </location>
</feature>
<dbReference type="Proteomes" id="UP001596380">
    <property type="component" value="Unassembled WGS sequence"/>
</dbReference>
<evidence type="ECO:0000256" key="2">
    <source>
        <dbReference type="ARBA" id="ARBA00022475"/>
    </source>
</evidence>
<name>A0ABW2CJP2_9ACTN</name>
<sequence length="208" mass="21700">MWGQLAAFTGLSVVVICTPGPDTALTVRNALSGGRRGGVWTAAGVAIGQAVWTVAAGFGVAGLVHASEPVFVAMKLAGAAYLAYLGAQSLRAAWRGRQPGDVQHPELGPSRTRSLRQGLINDLANPKMAAFFMSLLPQFAPGGEVATMVALGLLFSLLTFAWLALYSVMIDGARALFDRPRVRRATDAIAGTVLIGFGARLALAGRTH</sequence>
<dbReference type="InterPro" id="IPR001123">
    <property type="entry name" value="LeuE-type"/>
</dbReference>
<dbReference type="Pfam" id="PF01810">
    <property type="entry name" value="LysE"/>
    <property type="match status" value="1"/>
</dbReference>
<dbReference type="PIRSF" id="PIRSF006324">
    <property type="entry name" value="LeuE"/>
    <property type="match status" value="1"/>
</dbReference>
<dbReference type="PANTHER" id="PTHR30086">
    <property type="entry name" value="ARGININE EXPORTER PROTEIN ARGO"/>
    <property type="match status" value="1"/>
</dbReference>
<dbReference type="EMBL" id="JBHSXS010000009">
    <property type="protein sequence ID" value="MFC6881729.1"/>
    <property type="molecule type" value="Genomic_DNA"/>
</dbReference>
<feature type="transmembrane region" description="Helical" evidence="6">
    <location>
        <begin position="76"/>
        <end position="94"/>
    </location>
</feature>
<keyword evidence="5 6" id="KW-0472">Membrane</keyword>
<comment type="subcellular location">
    <subcellularLocation>
        <location evidence="1">Cell membrane</location>
        <topology evidence="1">Multi-pass membrane protein</topology>
    </subcellularLocation>
</comment>
<gene>
    <name evidence="7" type="ORF">ACFQKB_18370</name>
</gene>
<keyword evidence="4 6" id="KW-1133">Transmembrane helix</keyword>
<dbReference type="PANTHER" id="PTHR30086:SF20">
    <property type="entry name" value="ARGININE EXPORTER PROTEIN ARGO-RELATED"/>
    <property type="match status" value="1"/>
</dbReference>
<keyword evidence="8" id="KW-1185">Reference proteome</keyword>
<proteinExistence type="predicted"/>
<feature type="transmembrane region" description="Helical" evidence="6">
    <location>
        <begin position="145"/>
        <end position="165"/>
    </location>
</feature>
<evidence type="ECO:0000256" key="4">
    <source>
        <dbReference type="ARBA" id="ARBA00022989"/>
    </source>
</evidence>
<evidence type="ECO:0000313" key="8">
    <source>
        <dbReference type="Proteomes" id="UP001596380"/>
    </source>
</evidence>
<organism evidence="7 8">
    <name type="scientific">Actinomadura yumaensis</name>
    <dbReference type="NCBI Taxonomy" id="111807"/>
    <lineage>
        <taxon>Bacteria</taxon>
        <taxon>Bacillati</taxon>
        <taxon>Actinomycetota</taxon>
        <taxon>Actinomycetes</taxon>
        <taxon>Streptosporangiales</taxon>
        <taxon>Thermomonosporaceae</taxon>
        <taxon>Actinomadura</taxon>
    </lineage>
</organism>
<dbReference type="RefSeq" id="WP_160824143.1">
    <property type="nucleotide sequence ID" value="NZ_JBHSXE010000001.1"/>
</dbReference>
<keyword evidence="3 6" id="KW-0812">Transmembrane</keyword>
<evidence type="ECO:0000256" key="1">
    <source>
        <dbReference type="ARBA" id="ARBA00004651"/>
    </source>
</evidence>
<evidence type="ECO:0000256" key="3">
    <source>
        <dbReference type="ARBA" id="ARBA00022692"/>
    </source>
</evidence>
<evidence type="ECO:0000313" key="7">
    <source>
        <dbReference type="EMBL" id="MFC6881729.1"/>
    </source>
</evidence>
<evidence type="ECO:0000256" key="6">
    <source>
        <dbReference type="SAM" id="Phobius"/>
    </source>
</evidence>
<accession>A0ABW2CJP2</accession>
<evidence type="ECO:0000256" key="5">
    <source>
        <dbReference type="ARBA" id="ARBA00023136"/>
    </source>
</evidence>
<keyword evidence="2" id="KW-1003">Cell membrane</keyword>
<comment type="caution">
    <text evidence="7">The sequence shown here is derived from an EMBL/GenBank/DDBJ whole genome shotgun (WGS) entry which is preliminary data.</text>
</comment>